<keyword evidence="7" id="KW-1185">Reference proteome</keyword>
<evidence type="ECO:0000256" key="4">
    <source>
        <dbReference type="PROSITE-ProRule" id="PRU00335"/>
    </source>
</evidence>
<proteinExistence type="predicted"/>
<feature type="DNA-binding region" description="H-T-H motif" evidence="4">
    <location>
        <begin position="38"/>
        <end position="57"/>
    </location>
</feature>
<evidence type="ECO:0000313" key="6">
    <source>
        <dbReference type="EMBL" id="MBF6299798.1"/>
    </source>
</evidence>
<dbReference type="Pfam" id="PF00440">
    <property type="entry name" value="TetR_N"/>
    <property type="match status" value="1"/>
</dbReference>
<dbReference type="PANTHER" id="PTHR30055">
    <property type="entry name" value="HTH-TYPE TRANSCRIPTIONAL REGULATOR RUTR"/>
    <property type="match status" value="1"/>
</dbReference>
<dbReference type="SUPFAM" id="SSF46689">
    <property type="entry name" value="Homeodomain-like"/>
    <property type="match status" value="1"/>
</dbReference>
<keyword evidence="2 4" id="KW-0238">DNA-binding</keyword>
<evidence type="ECO:0000259" key="5">
    <source>
        <dbReference type="PROSITE" id="PS50977"/>
    </source>
</evidence>
<keyword evidence="3" id="KW-0804">Transcription</keyword>
<evidence type="ECO:0000256" key="1">
    <source>
        <dbReference type="ARBA" id="ARBA00023015"/>
    </source>
</evidence>
<dbReference type="SUPFAM" id="SSF48498">
    <property type="entry name" value="Tetracyclin repressor-like, C-terminal domain"/>
    <property type="match status" value="1"/>
</dbReference>
<gene>
    <name evidence="6" type="ORF">IU459_19955</name>
</gene>
<dbReference type="InterPro" id="IPR009057">
    <property type="entry name" value="Homeodomain-like_sf"/>
</dbReference>
<dbReference type="Gene3D" id="1.10.357.10">
    <property type="entry name" value="Tetracycline Repressor, domain 2"/>
    <property type="match status" value="1"/>
</dbReference>
<sequence length="191" mass="20675">MTDTRQRRARGEGERLRAELVAAAIELLLEPQALPTPSLRAIARACGVAPSAVYMHFPSQDALNYAVTEELFGRLRHALDAADPSTGTRSDRLRALIDAYLTWAENHPGAYQLLFERPDPSVESGTGPGLDLLGRLADLLPAAEKAPDLALRVWCALHGVVSLRIHKPTAPWTSESRADAWAVVAALADLP</sequence>
<dbReference type="InterPro" id="IPR025996">
    <property type="entry name" value="MT1864/Rv1816-like_C"/>
</dbReference>
<reference evidence="6 7" key="1">
    <citation type="submission" date="2020-10" db="EMBL/GenBank/DDBJ databases">
        <title>Identification of Nocardia species via Next-generation sequencing and recognition of intraspecies genetic diversity.</title>
        <authorList>
            <person name="Li P."/>
            <person name="Li P."/>
            <person name="Lu B."/>
        </authorList>
    </citation>
    <scope>NUCLEOTIDE SEQUENCE [LARGE SCALE GENOMIC DNA]</scope>
    <source>
        <strain evidence="6 7">BJ06-0157</strain>
    </source>
</reference>
<evidence type="ECO:0000313" key="7">
    <source>
        <dbReference type="Proteomes" id="UP000702209"/>
    </source>
</evidence>
<comment type="caution">
    <text evidence="6">The sequence shown here is derived from an EMBL/GenBank/DDBJ whole genome shotgun (WGS) entry which is preliminary data.</text>
</comment>
<dbReference type="InterPro" id="IPR050109">
    <property type="entry name" value="HTH-type_TetR-like_transc_reg"/>
</dbReference>
<organism evidence="6 7">
    <name type="scientific">Nocardia amamiensis</name>
    <dbReference type="NCBI Taxonomy" id="404578"/>
    <lineage>
        <taxon>Bacteria</taxon>
        <taxon>Bacillati</taxon>
        <taxon>Actinomycetota</taxon>
        <taxon>Actinomycetes</taxon>
        <taxon>Mycobacteriales</taxon>
        <taxon>Nocardiaceae</taxon>
        <taxon>Nocardia</taxon>
    </lineage>
</organism>
<evidence type="ECO:0000256" key="2">
    <source>
        <dbReference type="ARBA" id="ARBA00023125"/>
    </source>
</evidence>
<accession>A0ABS0CT36</accession>
<protein>
    <submittedName>
        <fullName evidence="6">TetR/AcrR family transcriptional regulator</fullName>
    </submittedName>
</protein>
<dbReference type="Proteomes" id="UP000702209">
    <property type="component" value="Unassembled WGS sequence"/>
</dbReference>
<dbReference type="PANTHER" id="PTHR30055:SF234">
    <property type="entry name" value="HTH-TYPE TRANSCRIPTIONAL REGULATOR BETI"/>
    <property type="match status" value="1"/>
</dbReference>
<dbReference type="Pfam" id="PF13305">
    <property type="entry name" value="TetR_C_33"/>
    <property type="match status" value="1"/>
</dbReference>
<dbReference type="InterPro" id="IPR001647">
    <property type="entry name" value="HTH_TetR"/>
</dbReference>
<keyword evidence="1" id="KW-0805">Transcription regulation</keyword>
<name>A0ABS0CT36_9NOCA</name>
<evidence type="ECO:0000256" key="3">
    <source>
        <dbReference type="ARBA" id="ARBA00023163"/>
    </source>
</evidence>
<dbReference type="PROSITE" id="PS50977">
    <property type="entry name" value="HTH_TETR_2"/>
    <property type="match status" value="1"/>
</dbReference>
<dbReference type="EMBL" id="JADLQX010000014">
    <property type="protein sequence ID" value="MBF6299798.1"/>
    <property type="molecule type" value="Genomic_DNA"/>
</dbReference>
<dbReference type="RefSeq" id="WP_195131046.1">
    <property type="nucleotide sequence ID" value="NZ_JADLQX010000014.1"/>
</dbReference>
<dbReference type="InterPro" id="IPR036271">
    <property type="entry name" value="Tet_transcr_reg_TetR-rel_C_sf"/>
</dbReference>
<feature type="domain" description="HTH tetR-type" evidence="5">
    <location>
        <begin position="14"/>
        <end position="75"/>
    </location>
</feature>